<proteinExistence type="predicted"/>
<accession>A0ABW5E4V1</accession>
<protein>
    <submittedName>
        <fullName evidence="2">Type II secretion system protein</fullName>
    </submittedName>
</protein>
<dbReference type="EMBL" id="JBHUJC010000043">
    <property type="protein sequence ID" value="MFD2277656.1"/>
    <property type="molecule type" value="Genomic_DNA"/>
</dbReference>
<dbReference type="RefSeq" id="WP_377093635.1">
    <property type="nucleotide sequence ID" value="NZ_JBHSJM010000001.1"/>
</dbReference>
<gene>
    <name evidence="2" type="ORF">ACFSQZ_14395</name>
</gene>
<dbReference type="InterPro" id="IPR012902">
    <property type="entry name" value="N_methyl_site"/>
</dbReference>
<keyword evidence="1" id="KW-1133">Transmembrane helix</keyword>
<keyword evidence="1" id="KW-0812">Transmembrane</keyword>
<organism evidence="2 3">
    <name type="scientific">Rubritalea spongiae</name>
    <dbReference type="NCBI Taxonomy" id="430797"/>
    <lineage>
        <taxon>Bacteria</taxon>
        <taxon>Pseudomonadati</taxon>
        <taxon>Verrucomicrobiota</taxon>
        <taxon>Verrucomicrobiia</taxon>
        <taxon>Verrucomicrobiales</taxon>
        <taxon>Rubritaleaceae</taxon>
        <taxon>Rubritalea</taxon>
    </lineage>
</organism>
<dbReference type="SUPFAM" id="SSF54523">
    <property type="entry name" value="Pili subunits"/>
    <property type="match status" value="1"/>
</dbReference>
<sequence>MKYSAQSPNKQKLHPSGVTLVELSVVMSILIILVSTTTFSVSAYKNWKVGLEAGEDLKAIYQAQRLYLADHPTESKGNLTTAKIIPYLPDSYNGAMPVINDLDGTPLVITITEVPPVFANGYDPSPPNNNGVWDAGK</sequence>
<name>A0ABW5E4V1_9BACT</name>
<evidence type="ECO:0000313" key="2">
    <source>
        <dbReference type="EMBL" id="MFD2277656.1"/>
    </source>
</evidence>
<dbReference type="PROSITE" id="PS00409">
    <property type="entry name" value="PROKAR_NTER_METHYL"/>
    <property type="match status" value="1"/>
</dbReference>
<evidence type="ECO:0000313" key="3">
    <source>
        <dbReference type="Proteomes" id="UP001597297"/>
    </source>
</evidence>
<keyword evidence="1" id="KW-0472">Membrane</keyword>
<feature type="transmembrane region" description="Helical" evidence="1">
    <location>
        <begin position="20"/>
        <end position="41"/>
    </location>
</feature>
<keyword evidence="3" id="KW-1185">Reference proteome</keyword>
<reference evidence="3" key="1">
    <citation type="journal article" date="2019" name="Int. J. Syst. Evol. Microbiol.">
        <title>The Global Catalogue of Microorganisms (GCM) 10K type strain sequencing project: providing services to taxonomists for standard genome sequencing and annotation.</title>
        <authorList>
            <consortium name="The Broad Institute Genomics Platform"/>
            <consortium name="The Broad Institute Genome Sequencing Center for Infectious Disease"/>
            <person name="Wu L."/>
            <person name="Ma J."/>
        </authorList>
    </citation>
    <scope>NUCLEOTIDE SEQUENCE [LARGE SCALE GENOMIC DNA]</scope>
    <source>
        <strain evidence="3">JCM 16545</strain>
    </source>
</reference>
<dbReference type="Proteomes" id="UP001597297">
    <property type="component" value="Unassembled WGS sequence"/>
</dbReference>
<evidence type="ECO:0000256" key="1">
    <source>
        <dbReference type="SAM" id="Phobius"/>
    </source>
</evidence>
<dbReference type="InterPro" id="IPR045584">
    <property type="entry name" value="Pilin-like"/>
</dbReference>
<comment type="caution">
    <text evidence="2">The sequence shown here is derived from an EMBL/GenBank/DDBJ whole genome shotgun (WGS) entry which is preliminary data.</text>
</comment>